<evidence type="ECO:0000256" key="1">
    <source>
        <dbReference type="ARBA" id="ARBA00004141"/>
    </source>
</evidence>
<dbReference type="Proteomes" id="UP000194841">
    <property type="component" value="Unassembled WGS sequence"/>
</dbReference>
<feature type="transmembrane region" description="Helical" evidence="5">
    <location>
        <begin position="287"/>
        <end position="303"/>
    </location>
</feature>
<reference evidence="7 8" key="1">
    <citation type="submission" date="2017-02" db="EMBL/GenBank/DDBJ databases">
        <title>Pseudoalteromonas ulvae TC14 Genome.</title>
        <authorList>
            <person name="Molmeret M."/>
        </authorList>
    </citation>
    <scope>NUCLEOTIDE SEQUENCE [LARGE SCALE GENOMIC DNA]</scope>
    <source>
        <strain evidence="7">TC14</strain>
    </source>
</reference>
<feature type="transmembrane region" description="Helical" evidence="5">
    <location>
        <begin position="408"/>
        <end position="427"/>
    </location>
</feature>
<dbReference type="InterPro" id="IPR007016">
    <property type="entry name" value="O-antigen_ligase-rel_domated"/>
</dbReference>
<feature type="transmembrane region" description="Helical" evidence="5">
    <location>
        <begin position="264"/>
        <end position="281"/>
    </location>
</feature>
<dbReference type="EMBL" id="MWPV01000001">
    <property type="protein sequence ID" value="OUL59384.1"/>
    <property type="molecule type" value="Genomic_DNA"/>
</dbReference>
<dbReference type="OrthoDB" id="7061094at2"/>
<protein>
    <recommendedName>
        <fullName evidence="6">O-antigen ligase-related domain-containing protein</fullName>
    </recommendedName>
</protein>
<feature type="transmembrane region" description="Helical" evidence="5">
    <location>
        <begin position="62"/>
        <end position="82"/>
    </location>
</feature>
<dbReference type="PANTHER" id="PTHR37422:SF17">
    <property type="entry name" value="O-ANTIGEN LIGASE"/>
    <property type="match status" value="1"/>
</dbReference>
<sequence length="494" mass="55802">MLNWPKFRLDLLLVILFSSLVGAFFVLSMSNVSARWTLVILGLTIGATSLLFITVFSNKLKLTLLIGVFLSLPIFFDINFFYQDYAPFYVSANGLTITLFDIFFFPLFFMWLSNRYKIGAEHLKTPKVFIWFFILLFFFNLLSSLISPFPFFSISALFWILKAFIIFMYFMNNYKDEETLTVLGRIFGLILLMQGVIVLEQKFVGAIFTQDLIGKQIAIVSLIGNQEVERVAGSLSHPNNLAMFLNLFIPVVVFILLREKKAHWRAFFGLSLFLAILAELWTSSRGGWIALACSMTLAISLLMHKRGVNIIKIVLSIVLVSITAATILLGTSETFRTRVFGEDYGTADLRIPLMQIAENMIVDNPVLGVGLNVYAARMQDYDNTNEYVSKYYPYPVHNTYLLMAAESGLPSLIIFLSLLGFILYRALQAFYKQSGINEAVLLGLLTGIITWLIHNLVNLDDAYMNNAIWVILGMVVGLTAKSAHVPPNQSEVLK</sequence>
<comment type="caution">
    <text evidence="7">The sequence shown here is derived from an EMBL/GenBank/DDBJ whole genome shotgun (WGS) entry which is preliminary data.</text>
</comment>
<feature type="transmembrane region" description="Helical" evidence="5">
    <location>
        <begin position="463"/>
        <end position="480"/>
    </location>
</feature>
<feature type="transmembrane region" description="Helical" evidence="5">
    <location>
        <begin position="36"/>
        <end position="55"/>
    </location>
</feature>
<dbReference type="InterPro" id="IPR051533">
    <property type="entry name" value="WaaL-like"/>
</dbReference>
<feature type="transmembrane region" description="Helical" evidence="5">
    <location>
        <begin position="152"/>
        <end position="170"/>
    </location>
</feature>
<dbReference type="RefSeq" id="WP_086742774.1">
    <property type="nucleotide sequence ID" value="NZ_MWPV01000001.1"/>
</dbReference>
<keyword evidence="4 5" id="KW-0472">Membrane</keyword>
<gene>
    <name evidence="7" type="ORF">B1199_03695</name>
</gene>
<evidence type="ECO:0000313" key="7">
    <source>
        <dbReference type="EMBL" id="OUL59384.1"/>
    </source>
</evidence>
<dbReference type="Pfam" id="PF04932">
    <property type="entry name" value="Wzy_C"/>
    <property type="match status" value="1"/>
</dbReference>
<evidence type="ECO:0000256" key="5">
    <source>
        <dbReference type="SAM" id="Phobius"/>
    </source>
</evidence>
<keyword evidence="2 5" id="KW-0812">Transmembrane</keyword>
<dbReference type="AlphaFoldDB" id="A0A244CV03"/>
<name>A0A244CV03_PSEDV</name>
<keyword evidence="8" id="KW-1185">Reference proteome</keyword>
<organism evidence="7 8">
    <name type="scientific">Pseudoalteromonas ulvae</name>
    <dbReference type="NCBI Taxonomy" id="107327"/>
    <lineage>
        <taxon>Bacteria</taxon>
        <taxon>Pseudomonadati</taxon>
        <taxon>Pseudomonadota</taxon>
        <taxon>Gammaproteobacteria</taxon>
        <taxon>Alteromonadales</taxon>
        <taxon>Pseudoalteromonadaceae</taxon>
        <taxon>Pseudoalteromonas</taxon>
    </lineage>
</organism>
<evidence type="ECO:0000313" key="8">
    <source>
        <dbReference type="Proteomes" id="UP000194841"/>
    </source>
</evidence>
<feature type="domain" description="O-antigen ligase-related" evidence="6">
    <location>
        <begin position="271"/>
        <end position="416"/>
    </location>
</feature>
<feature type="transmembrane region" description="Helical" evidence="5">
    <location>
        <begin position="310"/>
        <end position="330"/>
    </location>
</feature>
<evidence type="ECO:0000256" key="4">
    <source>
        <dbReference type="ARBA" id="ARBA00023136"/>
    </source>
</evidence>
<proteinExistence type="predicted"/>
<evidence type="ECO:0000256" key="3">
    <source>
        <dbReference type="ARBA" id="ARBA00022989"/>
    </source>
</evidence>
<feature type="transmembrane region" description="Helical" evidence="5">
    <location>
        <begin position="182"/>
        <end position="199"/>
    </location>
</feature>
<accession>A0A244CV03</accession>
<feature type="transmembrane region" description="Helical" evidence="5">
    <location>
        <begin position="12"/>
        <end position="30"/>
    </location>
</feature>
<evidence type="ECO:0000256" key="2">
    <source>
        <dbReference type="ARBA" id="ARBA00022692"/>
    </source>
</evidence>
<feature type="transmembrane region" description="Helical" evidence="5">
    <location>
        <begin position="241"/>
        <end position="257"/>
    </location>
</feature>
<keyword evidence="3 5" id="KW-1133">Transmembrane helix</keyword>
<feature type="transmembrane region" description="Helical" evidence="5">
    <location>
        <begin position="88"/>
        <end position="112"/>
    </location>
</feature>
<dbReference type="PANTHER" id="PTHR37422">
    <property type="entry name" value="TEICHURONIC ACID BIOSYNTHESIS PROTEIN TUAE"/>
    <property type="match status" value="1"/>
</dbReference>
<evidence type="ECO:0000259" key="6">
    <source>
        <dbReference type="Pfam" id="PF04932"/>
    </source>
</evidence>
<comment type="subcellular location">
    <subcellularLocation>
        <location evidence="1">Membrane</location>
        <topology evidence="1">Multi-pass membrane protein</topology>
    </subcellularLocation>
</comment>
<feature type="transmembrane region" description="Helical" evidence="5">
    <location>
        <begin position="128"/>
        <end position="146"/>
    </location>
</feature>
<feature type="transmembrane region" description="Helical" evidence="5">
    <location>
        <begin position="439"/>
        <end position="457"/>
    </location>
</feature>
<dbReference type="GO" id="GO:0016020">
    <property type="term" value="C:membrane"/>
    <property type="evidence" value="ECO:0007669"/>
    <property type="project" value="UniProtKB-SubCell"/>
</dbReference>